<keyword evidence="11 12" id="KW-0100">Branched-chain amino acid biosynthesis</keyword>
<evidence type="ECO:0000256" key="10">
    <source>
        <dbReference type="ARBA" id="ARBA00023128"/>
    </source>
</evidence>
<dbReference type="InterPro" id="IPR012000">
    <property type="entry name" value="Thiamin_PyroP_enz_cen_dom"/>
</dbReference>
<evidence type="ECO:0000256" key="12">
    <source>
        <dbReference type="RuleBase" id="RU003591"/>
    </source>
</evidence>
<dbReference type="UniPathway" id="UPA00047">
    <property type="reaction ID" value="UER00055"/>
</dbReference>
<comment type="similarity">
    <text evidence="4 12">Belongs to the TPP enzyme family.</text>
</comment>
<evidence type="ECO:0000256" key="9">
    <source>
        <dbReference type="ARBA" id="ARBA00023052"/>
    </source>
</evidence>
<protein>
    <recommendedName>
        <fullName evidence="12">Acetolactate synthase</fullName>
        <ecNumber evidence="12">2.2.1.6</ecNumber>
    </recommendedName>
</protein>
<dbReference type="InterPro" id="IPR029035">
    <property type="entry name" value="DHS-like_NAD/FAD-binding_dom"/>
</dbReference>
<evidence type="ECO:0000313" key="18">
    <source>
        <dbReference type="Proteomes" id="UP000054144"/>
    </source>
</evidence>
<evidence type="ECO:0000256" key="7">
    <source>
        <dbReference type="ARBA" id="ARBA00022723"/>
    </source>
</evidence>
<reference evidence="17 18" key="1">
    <citation type="journal article" date="2015" name="Fungal Genet. Biol.">
        <title>Evolution of novel wood decay mechanisms in Agaricales revealed by the genome sequences of Fistulina hepatica and Cylindrobasidium torrendii.</title>
        <authorList>
            <person name="Floudas D."/>
            <person name="Held B.W."/>
            <person name="Riley R."/>
            <person name="Nagy L.G."/>
            <person name="Koehler G."/>
            <person name="Ransdell A.S."/>
            <person name="Younus H."/>
            <person name="Chow J."/>
            <person name="Chiniquy J."/>
            <person name="Lipzen A."/>
            <person name="Tritt A."/>
            <person name="Sun H."/>
            <person name="Haridas S."/>
            <person name="LaButti K."/>
            <person name="Ohm R.A."/>
            <person name="Kues U."/>
            <person name="Blanchette R.A."/>
            <person name="Grigoriev I.V."/>
            <person name="Minto R.E."/>
            <person name="Hibbett D.S."/>
        </authorList>
    </citation>
    <scope>NUCLEOTIDE SEQUENCE [LARGE SCALE GENOMIC DNA]</scope>
    <source>
        <strain evidence="17 18">ATCC 64428</strain>
    </source>
</reference>
<comment type="pathway">
    <text evidence="3 12">Amino-acid biosynthesis; L-valine biosynthesis; L-valine from pyruvate: step 1/4.</text>
</comment>
<dbReference type="PANTHER" id="PTHR18968:SF13">
    <property type="entry name" value="ACETOLACTATE SYNTHASE CATALYTIC SUBUNIT, MITOCHONDRIAL"/>
    <property type="match status" value="1"/>
</dbReference>
<evidence type="ECO:0000259" key="14">
    <source>
        <dbReference type="Pfam" id="PF00205"/>
    </source>
</evidence>
<feature type="region of interest" description="Disordered" evidence="13">
    <location>
        <begin position="1"/>
        <end position="22"/>
    </location>
</feature>
<accession>A0A0D7A840</accession>
<evidence type="ECO:0000256" key="5">
    <source>
        <dbReference type="ARBA" id="ARBA00022605"/>
    </source>
</evidence>
<feature type="domain" description="Thiamine pyrophosphate enzyme TPP-binding" evidence="15">
    <location>
        <begin position="502"/>
        <end position="644"/>
    </location>
</feature>
<dbReference type="Pfam" id="PF00205">
    <property type="entry name" value="TPP_enzyme_M"/>
    <property type="match status" value="1"/>
</dbReference>
<evidence type="ECO:0000256" key="6">
    <source>
        <dbReference type="ARBA" id="ARBA00022679"/>
    </source>
</evidence>
<sequence>MSSIRIRNLPAAKGTAFSRSRSTAATTQSFLEAKSRVREYARHISRSTSQNAMAAPSIRPTPSPAFQQVPQSSTVKLPSGPGPVPSAPLDDTFVGMSGGQIFHEMMLRHGVKQIFGYPGGAILPVFDAIYNSTAFDFVLPRHEQGAGHMAEGYARVSGKPGVVLVTSGPGATNVVTPMTDALCDGVPLVVFSGQVATSLIGSDAFQEADVIGISRSCTKWNVMVKDIAELPRRINEAFKIATSGRPGPVLVDLPKDVTAAILRTPLPYKATTPGSNLGLPQNPLAMIEPPTETALIEQAAAIINQAQRPVIYAGAGVLGSSRGPELLAKLSEQGNIPVTTTLQGLGAFDEMNERSLHMLGMHGSPYANFAMQSADVVIALGARFDDRVTGKVGAFAPAARAAALQGRGGIIHFEIQPKNINKVIEASIPIVGDVTTNLASLVPLIRPLPREQWFADIKQWKADYPFTYAKSEPGARMKPQEAIEELERQTAHHKENLIVSTGVGQHQMWAAQHLRWRHPRTMVTSGGLGTMGFGLPSAIGAKVAAPEKMVVDIDGDASFSMTAMELSTASQYDIGVKVMVLNNEFQGMVFQWQDLFYDSRYSHTRMTNPDFVLLAKAMGVHAIRCHTAEELPAKMKEFLEYDGSKPILMECLVDKGEHVFPMATGKALHEHILHPILAAKKAASKPKA</sequence>
<keyword evidence="9 12" id="KW-0786">Thiamine pyrophosphate</keyword>
<name>A0A0D7A840_9AGAR</name>
<dbReference type="Gene3D" id="3.40.50.970">
    <property type="match status" value="2"/>
</dbReference>
<feature type="compositionally biased region" description="Polar residues" evidence="13">
    <location>
        <begin position="64"/>
        <end position="76"/>
    </location>
</feature>
<dbReference type="EMBL" id="KN882019">
    <property type="protein sequence ID" value="KIY46958.1"/>
    <property type="molecule type" value="Genomic_DNA"/>
</dbReference>
<dbReference type="GO" id="GO:0005948">
    <property type="term" value="C:acetolactate synthase complex"/>
    <property type="evidence" value="ECO:0007669"/>
    <property type="project" value="TreeGrafter"/>
</dbReference>
<feature type="domain" description="Thiamine pyrophosphate enzyme central" evidence="14">
    <location>
        <begin position="296"/>
        <end position="440"/>
    </location>
</feature>
<dbReference type="GO" id="GO:0009099">
    <property type="term" value="P:L-valine biosynthetic process"/>
    <property type="evidence" value="ECO:0007669"/>
    <property type="project" value="UniProtKB-UniPathway"/>
</dbReference>
<dbReference type="InterPro" id="IPR011766">
    <property type="entry name" value="TPP_enzyme_TPP-bd"/>
</dbReference>
<evidence type="ECO:0000313" key="17">
    <source>
        <dbReference type="EMBL" id="KIY46958.1"/>
    </source>
</evidence>
<dbReference type="Proteomes" id="UP000054144">
    <property type="component" value="Unassembled WGS sequence"/>
</dbReference>
<dbReference type="InterPro" id="IPR012001">
    <property type="entry name" value="Thiamin_PyroP_enz_TPP-bd_dom"/>
</dbReference>
<keyword evidence="8 12" id="KW-0460">Magnesium</keyword>
<dbReference type="GO" id="GO:0030976">
    <property type="term" value="F:thiamine pyrophosphate binding"/>
    <property type="evidence" value="ECO:0007669"/>
    <property type="project" value="UniProtKB-UniRule"/>
</dbReference>
<evidence type="ECO:0000259" key="16">
    <source>
        <dbReference type="Pfam" id="PF02776"/>
    </source>
</evidence>
<dbReference type="SUPFAM" id="SSF52467">
    <property type="entry name" value="DHS-like NAD/FAD-binding domain"/>
    <property type="match status" value="1"/>
</dbReference>
<dbReference type="GO" id="GO:0003984">
    <property type="term" value="F:acetolactate synthase activity"/>
    <property type="evidence" value="ECO:0007669"/>
    <property type="project" value="UniProtKB-EC"/>
</dbReference>
<dbReference type="GO" id="GO:0000287">
    <property type="term" value="F:magnesium ion binding"/>
    <property type="evidence" value="ECO:0007669"/>
    <property type="project" value="UniProtKB-UniRule"/>
</dbReference>
<comment type="catalytic activity">
    <reaction evidence="12">
        <text>2 pyruvate + H(+) = (2S)-2-acetolactate + CO2</text>
        <dbReference type="Rhea" id="RHEA:25249"/>
        <dbReference type="ChEBI" id="CHEBI:15361"/>
        <dbReference type="ChEBI" id="CHEBI:15378"/>
        <dbReference type="ChEBI" id="CHEBI:16526"/>
        <dbReference type="ChEBI" id="CHEBI:58476"/>
        <dbReference type="EC" id="2.2.1.6"/>
    </reaction>
</comment>
<evidence type="ECO:0000256" key="8">
    <source>
        <dbReference type="ARBA" id="ARBA00022842"/>
    </source>
</evidence>
<evidence type="ECO:0000256" key="4">
    <source>
        <dbReference type="ARBA" id="ARBA00007812"/>
    </source>
</evidence>
<dbReference type="Pfam" id="PF02776">
    <property type="entry name" value="TPP_enzyme_N"/>
    <property type="match status" value="1"/>
</dbReference>
<gene>
    <name evidence="17" type="ORF">FISHEDRAFT_46245</name>
</gene>
<dbReference type="EC" id="2.2.1.6" evidence="12"/>
<dbReference type="PANTHER" id="PTHR18968">
    <property type="entry name" value="THIAMINE PYROPHOSPHATE ENZYMES"/>
    <property type="match status" value="1"/>
</dbReference>
<comment type="cofactor">
    <cofactor evidence="12">
        <name>Mg(2+)</name>
        <dbReference type="ChEBI" id="CHEBI:18420"/>
    </cofactor>
    <text evidence="12">Binds 1 Mg(2+) ion per subunit.</text>
</comment>
<dbReference type="Pfam" id="PF02775">
    <property type="entry name" value="TPP_enzyme_C"/>
    <property type="match status" value="1"/>
</dbReference>
<dbReference type="OrthoDB" id="16262at2759"/>
<dbReference type="GO" id="GO:0050660">
    <property type="term" value="F:flavin adenine dinucleotide binding"/>
    <property type="evidence" value="ECO:0007669"/>
    <property type="project" value="InterPro"/>
</dbReference>
<keyword evidence="18" id="KW-1185">Reference proteome</keyword>
<feature type="region of interest" description="Disordered" evidence="13">
    <location>
        <begin position="45"/>
        <end position="83"/>
    </location>
</feature>
<dbReference type="GO" id="GO:0009097">
    <property type="term" value="P:isoleucine biosynthetic process"/>
    <property type="evidence" value="ECO:0007669"/>
    <property type="project" value="UniProtKB-UniPathway"/>
</dbReference>
<dbReference type="SUPFAM" id="SSF52518">
    <property type="entry name" value="Thiamin diphosphate-binding fold (THDP-binding)"/>
    <property type="match status" value="2"/>
</dbReference>
<keyword evidence="7 12" id="KW-0479">Metal-binding</keyword>
<keyword evidence="5 12" id="KW-0028">Amino-acid biosynthesis</keyword>
<comment type="cofactor">
    <cofactor evidence="12">
        <name>thiamine diphosphate</name>
        <dbReference type="ChEBI" id="CHEBI:58937"/>
    </cofactor>
    <text evidence="12">Binds 1 thiamine pyrophosphate per subunit.</text>
</comment>
<evidence type="ECO:0000256" key="2">
    <source>
        <dbReference type="ARBA" id="ARBA00004974"/>
    </source>
</evidence>
<dbReference type="GO" id="GO:0005739">
    <property type="term" value="C:mitochondrion"/>
    <property type="evidence" value="ECO:0007669"/>
    <property type="project" value="UniProtKB-SubCell"/>
</dbReference>
<dbReference type="PROSITE" id="PS00187">
    <property type="entry name" value="TPP_ENZYMES"/>
    <property type="match status" value="1"/>
</dbReference>
<evidence type="ECO:0000256" key="11">
    <source>
        <dbReference type="ARBA" id="ARBA00023304"/>
    </source>
</evidence>
<dbReference type="CDD" id="cd07035">
    <property type="entry name" value="TPP_PYR_POX_like"/>
    <property type="match status" value="1"/>
</dbReference>
<keyword evidence="6 12" id="KW-0808">Transferase</keyword>
<evidence type="ECO:0000256" key="13">
    <source>
        <dbReference type="SAM" id="MobiDB-lite"/>
    </source>
</evidence>
<comment type="pathway">
    <text evidence="2 12">Amino-acid biosynthesis; L-isoleucine biosynthesis; L-isoleucine from 2-oxobutanoate: step 1/4.</text>
</comment>
<evidence type="ECO:0000259" key="15">
    <source>
        <dbReference type="Pfam" id="PF02775"/>
    </source>
</evidence>
<dbReference type="InterPro" id="IPR029061">
    <property type="entry name" value="THDP-binding"/>
</dbReference>
<keyword evidence="10" id="KW-0496">Mitochondrion</keyword>
<evidence type="ECO:0000256" key="1">
    <source>
        <dbReference type="ARBA" id="ARBA00004173"/>
    </source>
</evidence>
<evidence type="ECO:0000256" key="3">
    <source>
        <dbReference type="ARBA" id="ARBA00005025"/>
    </source>
</evidence>
<dbReference type="InterPro" id="IPR039368">
    <property type="entry name" value="AHAS_TPP"/>
</dbReference>
<dbReference type="FunFam" id="3.40.50.1220:FF:000008">
    <property type="entry name" value="Acetolactate synthase"/>
    <property type="match status" value="1"/>
</dbReference>
<dbReference type="InterPro" id="IPR000399">
    <property type="entry name" value="TPP-bd_CS"/>
</dbReference>
<dbReference type="AlphaFoldDB" id="A0A0D7A840"/>
<proteinExistence type="inferred from homology"/>
<dbReference type="Gene3D" id="3.40.50.1220">
    <property type="entry name" value="TPP-binding domain"/>
    <property type="match status" value="1"/>
</dbReference>
<comment type="subcellular location">
    <subcellularLocation>
        <location evidence="1">Mitochondrion</location>
    </subcellularLocation>
</comment>
<dbReference type="UniPathway" id="UPA00049">
    <property type="reaction ID" value="UER00059"/>
</dbReference>
<dbReference type="CDD" id="cd02015">
    <property type="entry name" value="TPP_AHAS"/>
    <property type="match status" value="1"/>
</dbReference>
<dbReference type="InterPro" id="IPR045229">
    <property type="entry name" value="TPP_enz"/>
</dbReference>
<dbReference type="FunFam" id="3.40.50.970:FF:000007">
    <property type="entry name" value="Acetolactate synthase"/>
    <property type="match status" value="1"/>
</dbReference>
<dbReference type="NCBIfam" id="TIGR00118">
    <property type="entry name" value="acolac_lg"/>
    <property type="match status" value="1"/>
</dbReference>
<dbReference type="InterPro" id="IPR012846">
    <property type="entry name" value="Acetolactate_synth_lsu"/>
</dbReference>
<organism evidence="17 18">
    <name type="scientific">Fistulina hepatica ATCC 64428</name>
    <dbReference type="NCBI Taxonomy" id="1128425"/>
    <lineage>
        <taxon>Eukaryota</taxon>
        <taxon>Fungi</taxon>
        <taxon>Dikarya</taxon>
        <taxon>Basidiomycota</taxon>
        <taxon>Agaricomycotina</taxon>
        <taxon>Agaricomycetes</taxon>
        <taxon>Agaricomycetidae</taxon>
        <taxon>Agaricales</taxon>
        <taxon>Fistulinaceae</taxon>
        <taxon>Fistulina</taxon>
    </lineage>
</organism>
<feature type="domain" description="Thiamine pyrophosphate enzyme N-terminal TPP-binding" evidence="16">
    <location>
        <begin position="96"/>
        <end position="211"/>
    </location>
</feature>